<reference evidence="2 3" key="1">
    <citation type="submission" date="2019-01" db="EMBL/GenBank/DDBJ databases">
        <authorList>
            <person name="Chen W.-M."/>
        </authorList>
    </citation>
    <scope>NUCLEOTIDE SEQUENCE [LARGE SCALE GENOMIC DNA]</scope>
    <source>
        <strain evidence="2 3">KYPC3</strain>
    </source>
</reference>
<feature type="domain" description="HDOD" evidence="1">
    <location>
        <begin position="19"/>
        <end position="214"/>
    </location>
</feature>
<protein>
    <submittedName>
        <fullName evidence="2">HDOD domain-containing protein</fullName>
    </submittedName>
</protein>
<keyword evidence="3" id="KW-1185">Reference proteome</keyword>
<dbReference type="PANTHER" id="PTHR33525">
    <property type="match status" value="1"/>
</dbReference>
<evidence type="ECO:0000313" key="3">
    <source>
        <dbReference type="Proteomes" id="UP000283077"/>
    </source>
</evidence>
<accession>A0A437QMF3</accession>
<proteinExistence type="predicted"/>
<gene>
    <name evidence="2" type="ORF">EOE67_12825</name>
</gene>
<dbReference type="AlphaFoldDB" id="A0A437QMF3"/>
<sequence length="290" mass="32357">MVKPIDMSMVENALAGFTIPPQPEVLIRIKQEIELEDPDINTIAALINMDVGIAGFTLKVVNSAYFGLRRKISSIEHACKFLGLNRVIKLVSSVVLRFTLSGGSSDPFTLKLWNSAMNVGSAAMLIAQQLRLGSDCADDCYTLGLFHNAGMSLIHAQFPDYAKVLKVGLSQQLPFVSIEQRYFHTSHDTLGYLIAQSWGLAPEIGQVIAYHHNPEQVLLSTDLYEKRLFAILKLAEHLTGEEAALFDVKLELEWQQHGEALLDILELDEMQLPDLGDYLLQNGVENHFHR</sequence>
<dbReference type="SUPFAM" id="SSF109604">
    <property type="entry name" value="HD-domain/PDEase-like"/>
    <property type="match status" value="1"/>
</dbReference>
<dbReference type="PANTHER" id="PTHR33525:SF6">
    <property type="entry name" value="HDOD DOMAIN-CONTAINING PROTEIN"/>
    <property type="match status" value="1"/>
</dbReference>
<dbReference type="Gene3D" id="1.10.3210.10">
    <property type="entry name" value="Hypothetical protein af1432"/>
    <property type="match status" value="1"/>
</dbReference>
<dbReference type="Proteomes" id="UP000283077">
    <property type="component" value="Unassembled WGS sequence"/>
</dbReference>
<evidence type="ECO:0000259" key="1">
    <source>
        <dbReference type="PROSITE" id="PS51833"/>
    </source>
</evidence>
<organism evidence="2 3">
    <name type="scientific">Rheinheimera riviphila</name>
    <dbReference type="NCBI Taxonomy" id="1834037"/>
    <lineage>
        <taxon>Bacteria</taxon>
        <taxon>Pseudomonadati</taxon>
        <taxon>Pseudomonadota</taxon>
        <taxon>Gammaproteobacteria</taxon>
        <taxon>Chromatiales</taxon>
        <taxon>Chromatiaceae</taxon>
        <taxon>Rheinheimera</taxon>
    </lineage>
</organism>
<dbReference type="EMBL" id="SACS01000013">
    <property type="protein sequence ID" value="RVU35704.1"/>
    <property type="molecule type" value="Genomic_DNA"/>
</dbReference>
<dbReference type="InterPro" id="IPR013976">
    <property type="entry name" value="HDOD"/>
</dbReference>
<dbReference type="OrthoDB" id="9784953at2"/>
<dbReference type="PROSITE" id="PS51833">
    <property type="entry name" value="HDOD"/>
    <property type="match status" value="1"/>
</dbReference>
<dbReference type="RefSeq" id="WP_127699491.1">
    <property type="nucleotide sequence ID" value="NZ_SACS01000013.1"/>
</dbReference>
<comment type="caution">
    <text evidence="2">The sequence shown here is derived from an EMBL/GenBank/DDBJ whole genome shotgun (WGS) entry which is preliminary data.</text>
</comment>
<dbReference type="Pfam" id="PF08668">
    <property type="entry name" value="HDOD"/>
    <property type="match status" value="1"/>
</dbReference>
<dbReference type="InterPro" id="IPR052340">
    <property type="entry name" value="RNase_Y/CdgJ"/>
</dbReference>
<evidence type="ECO:0000313" key="2">
    <source>
        <dbReference type="EMBL" id="RVU35704.1"/>
    </source>
</evidence>
<name>A0A437QMF3_9GAMM</name>